<dbReference type="InterPro" id="IPR050932">
    <property type="entry name" value="TM2D1-3-like"/>
</dbReference>
<dbReference type="PANTHER" id="PTHR21016:SF25">
    <property type="entry name" value="TM2 DOMAIN-CONTAINING PROTEIN DDB_G0277895-RELATED"/>
    <property type="match status" value="1"/>
</dbReference>
<evidence type="ECO:0000313" key="8">
    <source>
        <dbReference type="Proteomes" id="UP000823632"/>
    </source>
</evidence>
<dbReference type="Pfam" id="PF05154">
    <property type="entry name" value="TM2"/>
    <property type="match status" value="1"/>
</dbReference>
<keyword evidence="3 5" id="KW-1133">Transmembrane helix</keyword>
<reference evidence="7" key="2">
    <citation type="journal article" date="2021" name="PeerJ">
        <title>Extensive microbial diversity within the chicken gut microbiome revealed by metagenomics and culture.</title>
        <authorList>
            <person name="Gilroy R."/>
            <person name="Ravi A."/>
            <person name="Getino M."/>
            <person name="Pursley I."/>
            <person name="Horton D.L."/>
            <person name="Alikhan N.F."/>
            <person name="Baker D."/>
            <person name="Gharbi K."/>
            <person name="Hall N."/>
            <person name="Watson M."/>
            <person name="Adriaenssens E.M."/>
            <person name="Foster-Nyarko E."/>
            <person name="Jarju S."/>
            <person name="Secka A."/>
            <person name="Antonio M."/>
            <person name="Oren A."/>
            <person name="Chaudhuri R.R."/>
            <person name="La Ragione R."/>
            <person name="Hildebrand F."/>
            <person name="Pallen M.J."/>
        </authorList>
    </citation>
    <scope>NUCLEOTIDE SEQUENCE</scope>
    <source>
        <strain evidence="7">10192</strain>
    </source>
</reference>
<dbReference type="GO" id="GO:0016020">
    <property type="term" value="C:membrane"/>
    <property type="evidence" value="ECO:0007669"/>
    <property type="project" value="UniProtKB-SubCell"/>
</dbReference>
<evidence type="ECO:0000259" key="6">
    <source>
        <dbReference type="Pfam" id="PF05154"/>
    </source>
</evidence>
<feature type="transmembrane region" description="Helical" evidence="5">
    <location>
        <begin position="79"/>
        <end position="103"/>
    </location>
</feature>
<evidence type="ECO:0000256" key="4">
    <source>
        <dbReference type="ARBA" id="ARBA00023136"/>
    </source>
</evidence>
<protein>
    <submittedName>
        <fullName evidence="7">TM2 domain-containing protein</fullName>
    </submittedName>
</protein>
<sequence length="104" mass="11966">MSNEIQPVKQKNFSVTLLLCFLFGGLGVHRFYTGYTLIGILQLITFGGLGIWYLIDNMSLILNKFRDSKGQELKGYNKYLSYVIFAFLILIIVFINLITWGLFD</sequence>
<gene>
    <name evidence="7" type="ORF">IAC76_06165</name>
</gene>
<evidence type="ECO:0000256" key="1">
    <source>
        <dbReference type="ARBA" id="ARBA00004141"/>
    </source>
</evidence>
<keyword evidence="4 5" id="KW-0472">Membrane</keyword>
<evidence type="ECO:0000313" key="7">
    <source>
        <dbReference type="EMBL" id="MBO8430956.1"/>
    </source>
</evidence>
<keyword evidence="2 5" id="KW-0812">Transmembrane</keyword>
<feature type="transmembrane region" description="Helical" evidence="5">
    <location>
        <begin position="12"/>
        <end position="29"/>
    </location>
</feature>
<feature type="transmembrane region" description="Helical" evidence="5">
    <location>
        <begin position="35"/>
        <end position="55"/>
    </location>
</feature>
<name>A0A9D9GZL9_9BACT</name>
<comment type="subcellular location">
    <subcellularLocation>
        <location evidence="1">Membrane</location>
        <topology evidence="1">Multi-pass membrane protein</topology>
    </subcellularLocation>
</comment>
<proteinExistence type="predicted"/>
<evidence type="ECO:0000256" key="5">
    <source>
        <dbReference type="SAM" id="Phobius"/>
    </source>
</evidence>
<dbReference type="PANTHER" id="PTHR21016">
    <property type="entry name" value="BETA-AMYLOID BINDING PROTEIN-RELATED"/>
    <property type="match status" value="1"/>
</dbReference>
<evidence type="ECO:0000256" key="3">
    <source>
        <dbReference type="ARBA" id="ARBA00022989"/>
    </source>
</evidence>
<dbReference type="InterPro" id="IPR007829">
    <property type="entry name" value="TM2"/>
</dbReference>
<dbReference type="Proteomes" id="UP000823632">
    <property type="component" value="Unassembled WGS sequence"/>
</dbReference>
<feature type="domain" description="TM2" evidence="6">
    <location>
        <begin position="10"/>
        <end position="56"/>
    </location>
</feature>
<dbReference type="AlphaFoldDB" id="A0A9D9GZL9"/>
<accession>A0A9D9GZL9</accession>
<dbReference type="EMBL" id="JADIND010000131">
    <property type="protein sequence ID" value="MBO8430956.1"/>
    <property type="molecule type" value="Genomic_DNA"/>
</dbReference>
<evidence type="ECO:0000256" key="2">
    <source>
        <dbReference type="ARBA" id="ARBA00022692"/>
    </source>
</evidence>
<comment type="caution">
    <text evidence="7">The sequence shown here is derived from an EMBL/GenBank/DDBJ whole genome shotgun (WGS) entry which is preliminary data.</text>
</comment>
<organism evidence="7 8">
    <name type="scientific">Candidatus Scatousia excrementipullorum</name>
    <dbReference type="NCBI Taxonomy" id="2840936"/>
    <lineage>
        <taxon>Bacteria</taxon>
        <taxon>Candidatus Scatousia</taxon>
    </lineage>
</organism>
<reference evidence="7" key="1">
    <citation type="submission" date="2020-10" db="EMBL/GenBank/DDBJ databases">
        <authorList>
            <person name="Gilroy R."/>
        </authorList>
    </citation>
    <scope>NUCLEOTIDE SEQUENCE</scope>
    <source>
        <strain evidence="7">10192</strain>
    </source>
</reference>